<dbReference type="PANTHER" id="PTHR12526:SF630">
    <property type="entry name" value="GLYCOSYLTRANSFERASE"/>
    <property type="match status" value="1"/>
</dbReference>
<accession>A0A934K8C4</accession>
<dbReference type="Gene3D" id="3.40.50.2000">
    <property type="entry name" value="Glycogen Phosphorylase B"/>
    <property type="match status" value="1"/>
</dbReference>
<gene>
    <name evidence="2" type="ORF">JF922_09815</name>
</gene>
<dbReference type="Proteomes" id="UP000612893">
    <property type="component" value="Unassembled WGS sequence"/>
</dbReference>
<reference evidence="2" key="1">
    <citation type="submission" date="2020-10" db="EMBL/GenBank/DDBJ databases">
        <title>Ca. Dormibacterota MAGs.</title>
        <authorList>
            <person name="Montgomery K."/>
        </authorList>
    </citation>
    <scope>NUCLEOTIDE SEQUENCE [LARGE SCALE GENOMIC DNA]</scope>
    <source>
        <strain evidence="2">SC8812_S17_10</strain>
    </source>
</reference>
<dbReference type="SUPFAM" id="SSF53756">
    <property type="entry name" value="UDP-Glycosyltransferase/glycogen phosphorylase"/>
    <property type="match status" value="1"/>
</dbReference>
<evidence type="ECO:0000313" key="2">
    <source>
        <dbReference type="EMBL" id="MBJ7598366.1"/>
    </source>
</evidence>
<dbReference type="EMBL" id="JAEKNR010000105">
    <property type="protein sequence ID" value="MBJ7598366.1"/>
    <property type="molecule type" value="Genomic_DNA"/>
</dbReference>
<evidence type="ECO:0000259" key="1">
    <source>
        <dbReference type="Pfam" id="PF00534"/>
    </source>
</evidence>
<dbReference type="CDD" id="cd03801">
    <property type="entry name" value="GT4_PimA-like"/>
    <property type="match status" value="1"/>
</dbReference>
<proteinExistence type="predicted"/>
<comment type="caution">
    <text evidence="2">The sequence shown here is derived from an EMBL/GenBank/DDBJ whole genome shotgun (WGS) entry which is preliminary data.</text>
</comment>
<organism evidence="2 3">
    <name type="scientific">Candidatus Nephthysia bennettiae</name>
    <dbReference type="NCBI Taxonomy" id="3127016"/>
    <lineage>
        <taxon>Bacteria</taxon>
        <taxon>Bacillati</taxon>
        <taxon>Candidatus Dormiibacterota</taxon>
        <taxon>Candidatus Dormibacteria</taxon>
        <taxon>Candidatus Dormibacterales</taxon>
        <taxon>Candidatus Dormibacteraceae</taxon>
        <taxon>Candidatus Nephthysia</taxon>
    </lineage>
</organism>
<dbReference type="InterPro" id="IPR001296">
    <property type="entry name" value="Glyco_trans_1"/>
</dbReference>
<evidence type="ECO:0000313" key="3">
    <source>
        <dbReference type="Proteomes" id="UP000612893"/>
    </source>
</evidence>
<keyword evidence="3" id="KW-1185">Reference proteome</keyword>
<name>A0A934K8C4_9BACT</name>
<protein>
    <submittedName>
        <fullName evidence="2">Glycosyltransferase family 4 protein</fullName>
    </submittedName>
</protein>
<dbReference type="Pfam" id="PF00534">
    <property type="entry name" value="Glycos_transf_1"/>
    <property type="match status" value="1"/>
</dbReference>
<feature type="domain" description="Glycosyl transferase family 1" evidence="1">
    <location>
        <begin position="222"/>
        <end position="398"/>
    </location>
</feature>
<dbReference type="AlphaFoldDB" id="A0A934K8C4"/>
<dbReference type="RefSeq" id="WP_338201299.1">
    <property type="nucleotide sequence ID" value="NZ_JAEKNR010000105.1"/>
</dbReference>
<dbReference type="PANTHER" id="PTHR12526">
    <property type="entry name" value="GLYCOSYLTRANSFERASE"/>
    <property type="match status" value="1"/>
</dbReference>
<sequence length="429" mass="48625">MTQIETPLEQAAAAAGSVRVGIYSPFFGSTLGGGEKYLGVTAEAVRDAFPDAAVEILSPVPVQVELYERMLGLDLGGITLRSTNSEPGRLKRLAARLPTLRLYRDLLVSAQAAPMTARYDVFISMVYVLPAFTRARRSVMLCQFPYERRLDIDRPRVPHRLFKLYLWPYWRLRRAVFGGEVDGFQLIVCQSQYVREWVRRLWERESAVVNPPIDVPEPEPDWSAKENLIVSVGRFFTGGHSKRHDVMVRAFRQLCDEGHEGWELHLAGSVHRERPVDREYFDRVMELARGYPVHVHTDVPREKVEDLYRRASIYWHAAGYGADADRHPAALEHFGMTTAEAMGHGAVPVAIGLGGQPEVVEDGVTGYLWESMPRLKQRTAELMADSDLRRKMGEAARRASFRHSRAEFKRRMAELLAPMLADARQGPRS</sequence>